<dbReference type="Proteomes" id="UP001067235">
    <property type="component" value="Unassembled WGS sequence"/>
</dbReference>
<dbReference type="RefSeq" id="WP_301572982.1">
    <property type="nucleotide sequence ID" value="NZ_JAPWIE010000006.1"/>
</dbReference>
<dbReference type="EMBL" id="JAPWIE010000006">
    <property type="protein sequence ID" value="MCZ4552194.1"/>
    <property type="molecule type" value="Genomic_DNA"/>
</dbReference>
<dbReference type="PANTHER" id="PTHR13504">
    <property type="entry name" value="FIDO DOMAIN-CONTAINING PROTEIN DDB_G0283145"/>
    <property type="match status" value="1"/>
</dbReference>
<evidence type="ECO:0000313" key="2">
    <source>
        <dbReference type="EMBL" id="MCZ4552194.1"/>
    </source>
</evidence>
<proteinExistence type="predicted"/>
<gene>
    <name evidence="2" type="ORF">O4213_19530</name>
</gene>
<dbReference type="SUPFAM" id="SSF140931">
    <property type="entry name" value="Fic-like"/>
    <property type="match status" value="1"/>
</dbReference>
<dbReference type="Pfam" id="PF02661">
    <property type="entry name" value="Fic"/>
    <property type="match status" value="1"/>
</dbReference>
<name>A0ABT4MYW8_GORRU</name>
<reference evidence="2" key="1">
    <citation type="submission" date="2022-12" db="EMBL/GenBank/DDBJ databases">
        <authorList>
            <person name="Krivoruchko A.V."/>
            <person name="Elkin A."/>
        </authorList>
    </citation>
    <scope>NUCLEOTIDE SEQUENCE</scope>
    <source>
        <strain evidence="2">IEGM 1388</strain>
    </source>
</reference>
<accession>A0ABT4MYW8</accession>
<organism evidence="2 3">
    <name type="scientific">Gordonia rubripertincta</name>
    <name type="common">Rhodococcus corallinus</name>
    <dbReference type="NCBI Taxonomy" id="36822"/>
    <lineage>
        <taxon>Bacteria</taxon>
        <taxon>Bacillati</taxon>
        <taxon>Actinomycetota</taxon>
        <taxon>Actinomycetes</taxon>
        <taxon>Mycobacteriales</taxon>
        <taxon>Gordoniaceae</taxon>
        <taxon>Gordonia</taxon>
    </lineage>
</organism>
<protein>
    <submittedName>
        <fullName evidence="2">Fic family protein</fullName>
    </submittedName>
</protein>
<dbReference type="PANTHER" id="PTHR13504:SF38">
    <property type="entry name" value="FIDO DOMAIN-CONTAINING PROTEIN"/>
    <property type="match status" value="1"/>
</dbReference>
<evidence type="ECO:0000259" key="1">
    <source>
        <dbReference type="PROSITE" id="PS51459"/>
    </source>
</evidence>
<feature type="domain" description="Fido" evidence="1">
    <location>
        <begin position="138"/>
        <end position="290"/>
    </location>
</feature>
<dbReference type="InterPro" id="IPR003812">
    <property type="entry name" value="Fido"/>
</dbReference>
<comment type="caution">
    <text evidence="2">The sequence shown here is derived from an EMBL/GenBank/DDBJ whole genome shotgun (WGS) entry which is preliminary data.</text>
</comment>
<dbReference type="PROSITE" id="PS51459">
    <property type="entry name" value="FIDO"/>
    <property type="match status" value="1"/>
</dbReference>
<dbReference type="Gene3D" id="1.10.3290.10">
    <property type="entry name" value="Fido-like domain"/>
    <property type="match status" value="1"/>
</dbReference>
<dbReference type="InterPro" id="IPR036597">
    <property type="entry name" value="Fido-like_dom_sf"/>
</dbReference>
<evidence type="ECO:0000313" key="3">
    <source>
        <dbReference type="Proteomes" id="UP001067235"/>
    </source>
</evidence>
<sequence>MAHMHNAVWEADLASNLSRRDRRGGPYEAYVPDTVASRPVVIPPDLAQRAANTERAIRALASRPGAAGLSGIARFLLRSEAIASSMIEGIAPSPAQVAIAELSHNEDVRGFSDQAALVANNITVLRRATQEMGSARELSTADIVSLHAALLPNEQQHRGFRTVKNWIGGSNWHPLDADFVPPPHDEVLRLMTDLAVYLNGATHGPLIQAGLAHAQFETIHPFTDGNGRVGRALIHTVMSRGGLASDAILPISMVLSTRSNDYVRGLSAYRYIGDALSDEAVDGIATWLTVFIEAAAIAVNQALGLASDIAALQEQWALQLRNHRVVAGLRAEPRANSASSRLLDLLPEAPVLTTKTVQRILEVSFPSARAALEELADGGILSRKSLDRGTTGYLALDVLDLIGLEGISGDA</sequence>
<dbReference type="InterPro" id="IPR040198">
    <property type="entry name" value="Fido_containing"/>
</dbReference>
<keyword evidence="3" id="KW-1185">Reference proteome</keyword>